<protein>
    <recommendedName>
        <fullName evidence="4">Transposase</fullName>
    </recommendedName>
</protein>
<evidence type="ECO:0000313" key="3">
    <source>
        <dbReference type="Proteomes" id="UP001501563"/>
    </source>
</evidence>
<feature type="compositionally biased region" description="Basic and acidic residues" evidence="1">
    <location>
        <begin position="38"/>
        <end position="53"/>
    </location>
</feature>
<feature type="region of interest" description="Disordered" evidence="1">
    <location>
        <begin position="29"/>
        <end position="61"/>
    </location>
</feature>
<comment type="caution">
    <text evidence="2">The sequence shown here is derived from an EMBL/GenBank/DDBJ whole genome shotgun (WGS) entry which is preliminary data.</text>
</comment>
<dbReference type="EMBL" id="BAAAZA010000003">
    <property type="protein sequence ID" value="GAA3852599.1"/>
    <property type="molecule type" value="Genomic_DNA"/>
</dbReference>
<dbReference type="RefSeq" id="WP_345546960.1">
    <property type="nucleotide sequence ID" value="NZ_BAAAZA010000003.1"/>
</dbReference>
<name>A0ABP7JSM3_9ACTN</name>
<dbReference type="Proteomes" id="UP001501563">
    <property type="component" value="Unassembled WGS sequence"/>
</dbReference>
<evidence type="ECO:0000313" key="2">
    <source>
        <dbReference type="EMBL" id="GAA3852599.1"/>
    </source>
</evidence>
<gene>
    <name evidence="2" type="ORF">GCM10022207_14190</name>
</gene>
<proteinExistence type="predicted"/>
<sequence>MRVADVTLPESDADDQWCELLIHTATPEVGKQCTGPGEIHEPRELKGRAEGETRTVPGIPP</sequence>
<accession>A0ABP7JSM3</accession>
<evidence type="ECO:0008006" key="4">
    <source>
        <dbReference type="Google" id="ProtNLM"/>
    </source>
</evidence>
<reference evidence="3" key="1">
    <citation type="journal article" date="2019" name="Int. J. Syst. Evol. Microbiol.">
        <title>The Global Catalogue of Microorganisms (GCM) 10K type strain sequencing project: providing services to taxonomists for standard genome sequencing and annotation.</title>
        <authorList>
            <consortium name="The Broad Institute Genomics Platform"/>
            <consortium name="The Broad Institute Genome Sequencing Center for Infectious Disease"/>
            <person name="Wu L."/>
            <person name="Ma J."/>
        </authorList>
    </citation>
    <scope>NUCLEOTIDE SEQUENCE [LARGE SCALE GENOMIC DNA]</scope>
    <source>
        <strain evidence="3">JCM 16578</strain>
    </source>
</reference>
<keyword evidence="3" id="KW-1185">Reference proteome</keyword>
<organism evidence="2 3">
    <name type="scientific">Streptomyces lannensis</name>
    <dbReference type="NCBI Taxonomy" id="766498"/>
    <lineage>
        <taxon>Bacteria</taxon>
        <taxon>Bacillati</taxon>
        <taxon>Actinomycetota</taxon>
        <taxon>Actinomycetes</taxon>
        <taxon>Kitasatosporales</taxon>
        <taxon>Streptomycetaceae</taxon>
        <taxon>Streptomyces</taxon>
    </lineage>
</organism>
<evidence type="ECO:0000256" key="1">
    <source>
        <dbReference type="SAM" id="MobiDB-lite"/>
    </source>
</evidence>